<keyword evidence="2" id="KW-1185">Reference proteome</keyword>
<evidence type="ECO:0000313" key="1">
    <source>
        <dbReference type="EMBL" id="KAL3401304.1"/>
    </source>
</evidence>
<gene>
    <name evidence="1" type="ORF">TKK_005605</name>
</gene>
<dbReference type="EMBL" id="JBJJXI010000048">
    <property type="protein sequence ID" value="KAL3401304.1"/>
    <property type="molecule type" value="Genomic_DNA"/>
</dbReference>
<comment type="caution">
    <text evidence="1">The sequence shown here is derived from an EMBL/GenBank/DDBJ whole genome shotgun (WGS) entry which is preliminary data.</text>
</comment>
<dbReference type="AlphaFoldDB" id="A0ABD2X7W0"/>
<name>A0ABD2X7W0_9HYME</name>
<sequence>MPCRKRSRKIDKEASGGLPMHQINDFLDKHFYGFKLYLGLAGFWLDQSPLVKSASKVWFSVVFAFIAATELLKKFCRPVSREARHDRGDGVRLDDRDVDGSVHRPALRPLPAGSDQNEGLFRHRGDRLPEYTRLRGGRRVHGFRYVLLQIGHDLPRYAKPV</sequence>
<proteinExistence type="predicted"/>
<accession>A0ABD2X7W0</accession>
<reference evidence="1 2" key="1">
    <citation type="journal article" date="2024" name="bioRxiv">
        <title>A reference genome for Trichogramma kaykai: A tiny desert-dwelling parasitoid wasp with competing sex-ratio distorters.</title>
        <authorList>
            <person name="Culotta J."/>
            <person name="Lindsey A.R."/>
        </authorList>
    </citation>
    <scope>NUCLEOTIDE SEQUENCE [LARGE SCALE GENOMIC DNA]</scope>
    <source>
        <strain evidence="1 2">KSX58</strain>
    </source>
</reference>
<dbReference type="Proteomes" id="UP001627154">
    <property type="component" value="Unassembled WGS sequence"/>
</dbReference>
<protein>
    <submittedName>
        <fullName evidence="1">Uncharacterized protein</fullName>
    </submittedName>
</protein>
<evidence type="ECO:0000313" key="2">
    <source>
        <dbReference type="Proteomes" id="UP001627154"/>
    </source>
</evidence>
<organism evidence="1 2">
    <name type="scientific">Trichogramma kaykai</name>
    <dbReference type="NCBI Taxonomy" id="54128"/>
    <lineage>
        <taxon>Eukaryota</taxon>
        <taxon>Metazoa</taxon>
        <taxon>Ecdysozoa</taxon>
        <taxon>Arthropoda</taxon>
        <taxon>Hexapoda</taxon>
        <taxon>Insecta</taxon>
        <taxon>Pterygota</taxon>
        <taxon>Neoptera</taxon>
        <taxon>Endopterygota</taxon>
        <taxon>Hymenoptera</taxon>
        <taxon>Apocrita</taxon>
        <taxon>Proctotrupomorpha</taxon>
        <taxon>Chalcidoidea</taxon>
        <taxon>Trichogrammatidae</taxon>
        <taxon>Trichogramma</taxon>
    </lineage>
</organism>